<accession>A0ABW7W8U5</accession>
<gene>
    <name evidence="1" type="ORF">ACH49Z_30715</name>
</gene>
<sequence length="101" mass="10405">MVNILSLDSVRAIVGDAAGALTVMTDDVGTTVDSLVLQSKADSPLDRDMTGKLDWIREVFTAGAADVTEQSGITVEATGYGTTVLSNADIDGQTTVRSAAV</sequence>
<dbReference type="EMBL" id="JBIRYL010000023">
    <property type="protein sequence ID" value="MFI2234228.1"/>
    <property type="molecule type" value="Genomic_DNA"/>
</dbReference>
<proteinExistence type="predicted"/>
<evidence type="ECO:0000313" key="1">
    <source>
        <dbReference type="EMBL" id="MFI2234228.1"/>
    </source>
</evidence>
<protein>
    <submittedName>
        <fullName evidence="1">Uncharacterized protein</fullName>
    </submittedName>
</protein>
<evidence type="ECO:0000313" key="2">
    <source>
        <dbReference type="Proteomes" id="UP001611494"/>
    </source>
</evidence>
<comment type="caution">
    <text evidence="1">The sequence shown here is derived from an EMBL/GenBank/DDBJ whole genome shotgun (WGS) entry which is preliminary data.</text>
</comment>
<organism evidence="1 2">
    <name type="scientific">Nocardia testacea</name>
    <dbReference type="NCBI Taxonomy" id="248551"/>
    <lineage>
        <taxon>Bacteria</taxon>
        <taxon>Bacillati</taxon>
        <taxon>Actinomycetota</taxon>
        <taxon>Actinomycetes</taxon>
        <taxon>Mycobacteriales</taxon>
        <taxon>Nocardiaceae</taxon>
        <taxon>Nocardia</taxon>
    </lineage>
</organism>
<keyword evidence="2" id="KW-1185">Reference proteome</keyword>
<dbReference type="RefSeq" id="WP_357415626.1">
    <property type="nucleotide sequence ID" value="NZ_JBFAAV010000015.1"/>
</dbReference>
<name>A0ABW7W8U5_9NOCA</name>
<reference evidence="1 2" key="1">
    <citation type="submission" date="2024-10" db="EMBL/GenBank/DDBJ databases">
        <title>The Natural Products Discovery Center: Release of the First 8490 Sequenced Strains for Exploring Actinobacteria Biosynthetic Diversity.</title>
        <authorList>
            <person name="Kalkreuter E."/>
            <person name="Kautsar S.A."/>
            <person name="Yang D."/>
            <person name="Bader C.D."/>
            <person name="Teijaro C.N."/>
            <person name="Fluegel L."/>
            <person name="Davis C.M."/>
            <person name="Simpson J.R."/>
            <person name="Lauterbach L."/>
            <person name="Steele A.D."/>
            <person name="Gui C."/>
            <person name="Meng S."/>
            <person name="Li G."/>
            <person name="Viehrig K."/>
            <person name="Ye F."/>
            <person name="Su P."/>
            <person name="Kiefer A.F."/>
            <person name="Nichols A."/>
            <person name="Cepeda A.J."/>
            <person name="Yan W."/>
            <person name="Fan B."/>
            <person name="Jiang Y."/>
            <person name="Adhikari A."/>
            <person name="Zheng C.-J."/>
            <person name="Schuster L."/>
            <person name="Cowan T.M."/>
            <person name="Smanski M.J."/>
            <person name="Chevrette M.G."/>
            <person name="De Carvalho L.P.S."/>
            <person name="Shen B."/>
        </authorList>
    </citation>
    <scope>NUCLEOTIDE SEQUENCE [LARGE SCALE GENOMIC DNA]</scope>
    <source>
        <strain evidence="1 2">NPDC019377</strain>
    </source>
</reference>
<dbReference type="Proteomes" id="UP001611494">
    <property type="component" value="Unassembled WGS sequence"/>
</dbReference>